<evidence type="ECO:0000313" key="9">
    <source>
        <dbReference type="Proteomes" id="UP001234581"/>
    </source>
</evidence>
<keyword evidence="3" id="KW-0547">Nucleotide-binding</keyword>
<dbReference type="InterPro" id="IPR008271">
    <property type="entry name" value="Ser/Thr_kinase_AS"/>
</dbReference>
<keyword evidence="9" id="KW-1185">Reference proteome</keyword>
<dbReference type="PANTHER" id="PTHR24058:SF17">
    <property type="entry name" value="HOMEODOMAIN INTERACTING PROTEIN KINASE, ISOFORM D"/>
    <property type="match status" value="1"/>
</dbReference>
<keyword evidence="2" id="KW-0808">Transferase</keyword>
<gene>
    <name evidence="8" type="ORF">O0I10_005843</name>
</gene>
<evidence type="ECO:0000313" key="8">
    <source>
        <dbReference type="EMBL" id="KAJ8658490.1"/>
    </source>
</evidence>
<dbReference type="Gene3D" id="3.30.200.20">
    <property type="entry name" value="Phosphorylase Kinase, domain 1"/>
    <property type="match status" value="1"/>
</dbReference>
<evidence type="ECO:0000256" key="1">
    <source>
        <dbReference type="ARBA" id="ARBA00022527"/>
    </source>
</evidence>
<feature type="region of interest" description="Disordered" evidence="6">
    <location>
        <begin position="573"/>
        <end position="659"/>
    </location>
</feature>
<dbReference type="RefSeq" id="XP_058343403.1">
    <property type="nucleotide sequence ID" value="XM_058485880.1"/>
</dbReference>
<dbReference type="GO" id="GO:0004713">
    <property type="term" value="F:protein tyrosine kinase activity"/>
    <property type="evidence" value="ECO:0007669"/>
    <property type="project" value="TreeGrafter"/>
</dbReference>
<dbReference type="InterPro" id="IPR000719">
    <property type="entry name" value="Prot_kinase_dom"/>
</dbReference>
<evidence type="ECO:0000259" key="7">
    <source>
        <dbReference type="PROSITE" id="PS50011"/>
    </source>
</evidence>
<evidence type="ECO:0000256" key="4">
    <source>
        <dbReference type="ARBA" id="ARBA00022777"/>
    </source>
</evidence>
<dbReference type="InterPro" id="IPR011009">
    <property type="entry name" value="Kinase-like_dom_sf"/>
</dbReference>
<dbReference type="GO" id="GO:0005524">
    <property type="term" value="F:ATP binding"/>
    <property type="evidence" value="ECO:0007669"/>
    <property type="project" value="UniProtKB-KW"/>
</dbReference>
<comment type="caution">
    <text evidence="8">The sequence shown here is derived from an EMBL/GenBank/DDBJ whole genome shotgun (WGS) entry which is preliminary data.</text>
</comment>
<proteinExistence type="predicted"/>
<dbReference type="Proteomes" id="UP001234581">
    <property type="component" value="Unassembled WGS sequence"/>
</dbReference>
<feature type="compositionally biased region" description="Polar residues" evidence="6">
    <location>
        <begin position="776"/>
        <end position="786"/>
    </location>
</feature>
<feature type="compositionally biased region" description="Polar residues" evidence="6">
    <location>
        <begin position="586"/>
        <end position="628"/>
    </location>
</feature>
<protein>
    <recommendedName>
        <fullName evidence="7">Protein kinase domain-containing protein</fullName>
    </recommendedName>
</protein>
<feature type="compositionally biased region" description="Low complexity" evidence="6">
    <location>
        <begin position="690"/>
        <end position="719"/>
    </location>
</feature>
<dbReference type="GO" id="GO:0004674">
    <property type="term" value="F:protein serine/threonine kinase activity"/>
    <property type="evidence" value="ECO:0007669"/>
    <property type="project" value="UniProtKB-KW"/>
</dbReference>
<dbReference type="SMART" id="SM00220">
    <property type="entry name" value="S_TKc"/>
    <property type="match status" value="1"/>
</dbReference>
<feature type="compositionally biased region" description="Polar residues" evidence="6">
    <location>
        <begin position="1"/>
        <end position="12"/>
    </location>
</feature>
<evidence type="ECO:0000256" key="5">
    <source>
        <dbReference type="ARBA" id="ARBA00022840"/>
    </source>
</evidence>
<evidence type="ECO:0000256" key="3">
    <source>
        <dbReference type="ARBA" id="ARBA00022741"/>
    </source>
</evidence>
<dbReference type="InterPro" id="IPR050494">
    <property type="entry name" value="Ser_Thr_dual-spec_kinase"/>
</dbReference>
<dbReference type="PROSITE" id="PS00108">
    <property type="entry name" value="PROTEIN_KINASE_ST"/>
    <property type="match status" value="1"/>
</dbReference>
<feature type="region of interest" description="Disordered" evidence="6">
    <location>
        <begin position="1"/>
        <end position="99"/>
    </location>
</feature>
<feature type="region of interest" description="Disordered" evidence="6">
    <location>
        <begin position="775"/>
        <end position="800"/>
    </location>
</feature>
<dbReference type="EMBL" id="JARTCD010000024">
    <property type="protein sequence ID" value="KAJ8658490.1"/>
    <property type="molecule type" value="Genomic_DNA"/>
</dbReference>
<evidence type="ECO:0000256" key="2">
    <source>
        <dbReference type="ARBA" id="ARBA00022679"/>
    </source>
</evidence>
<reference evidence="8 9" key="1">
    <citation type="submission" date="2023-03" db="EMBL/GenBank/DDBJ databases">
        <title>Genome sequence of Lichtheimia ornata CBS 291.66.</title>
        <authorList>
            <person name="Mohabir J.T."/>
            <person name="Shea T.P."/>
            <person name="Kurbessoian T."/>
            <person name="Berby B."/>
            <person name="Fontaine J."/>
            <person name="Livny J."/>
            <person name="Gnirke A."/>
            <person name="Stajich J.E."/>
            <person name="Cuomo C.A."/>
        </authorList>
    </citation>
    <scope>NUCLEOTIDE SEQUENCE [LARGE SCALE GENOMIC DNA]</scope>
    <source>
        <strain evidence="8">CBS 291.66</strain>
    </source>
</reference>
<feature type="region of interest" description="Disordered" evidence="6">
    <location>
        <begin position="675"/>
        <end position="732"/>
    </location>
</feature>
<feature type="compositionally biased region" description="Low complexity" evidence="6">
    <location>
        <begin position="787"/>
        <end position="797"/>
    </location>
</feature>
<name>A0AAD7XXU0_9FUNG</name>
<dbReference type="AlphaFoldDB" id="A0AAD7XXU0"/>
<sequence length="851" mass="94477">MASASSPSSIRATQHLGGQKQPSSMYYKPSLAPQIKHGSSASSPKKIITVSPPSSATNSFVSLSPPQQSINEHDNRQPETLPLKPNWTHRDSNNTNGHSTSIAQSEIQAQGSSSSSSALVGFRPLSRATSNSGSIATVSSAKTITPAMVKKIHYLRAMTVHLANAYQKRDHAFVFEQQNNPRRLLTRPGKPAKNDGYDNKFDDYILRVHDTLGPKDKQYRVIDLLGSGTFGQVVKCERVPTKELVSVKVIKNHRNFRNQSYLEVDTLNWLHSRLSKRDRTERILKLHHSFDHKNHLCIAYELLSYSLYDLLKQNKFRGLPMSMVRTFTVQLLETLVLLKEAMVIHCDLKPENILLKSVDSPEIKVIDYGSACHMNSPRRITYIQSRFYRSPEVILGLPFTYAIDMWSLGCVVAELFLGAPLLPGESEYHQLRRITDMQGPPPAYMLDEGSNTNKFYNRTRIPNEQKLPPSNSSATNNTQHLYRLKPDLHHIAERPRTSLTDLILNYDGSSFAERARNQMTGQAPAKKTLTTQESQERYSLANFLQGLLTIDPKQRWSPEQALGHPFVKGEQFTGPYLPPAAAIDKPTSTKSPQQPSTVNVSPPQPSSSLEAVNSKSPSKNDQKATLPTPTSPHMIPNSSKNQHPSHKQSDTTMPINIVRPRPQSTTQIDRLLGKSTAPVQPSPLSKFHQNAPTATKNNTITATTTTTTNINNPSAAATSNKDEKSGATNNTTRRVKIAPMVKMRRGSHDSFCMPDEIRRTYSSVSTVLKGEKSFYNHGNHSTPHLQSSSSALGSDGGDTTDIDDDHYRTLYGANHFIINNQNSSSSFRTLSSRHAGEAAGGLRMMGVHNKK</sequence>
<dbReference type="PROSITE" id="PS50011">
    <property type="entry name" value="PROTEIN_KINASE_DOM"/>
    <property type="match status" value="1"/>
</dbReference>
<feature type="domain" description="Protein kinase" evidence="7">
    <location>
        <begin position="219"/>
        <end position="567"/>
    </location>
</feature>
<keyword evidence="1" id="KW-0723">Serine/threonine-protein kinase</keyword>
<accession>A0AAD7XXU0</accession>
<feature type="compositionally biased region" description="Polar residues" evidence="6">
    <location>
        <begin position="51"/>
        <end position="70"/>
    </location>
</feature>
<evidence type="ECO:0000256" key="6">
    <source>
        <dbReference type="SAM" id="MobiDB-lite"/>
    </source>
</evidence>
<dbReference type="GeneID" id="83213255"/>
<organism evidence="8 9">
    <name type="scientific">Lichtheimia ornata</name>
    <dbReference type="NCBI Taxonomy" id="688661"/>
    <lineage>
        <taxon>Eukaryota</taxon>
        <taxon>Fungi</taxon>
        <taxon>Fungi incertae sedis</taxon>
        <taxon>Mucoromycota</taxon>
        <taxon>Mucoromycotina</taxon>
        <taxon>Mucoromycetes</taxon>
        <taxon>Mucorales</taxon>
        <taxon>Lichtheimiaceae</taxon>
        <taxon>Lichtheimia</taxon>
    </lineage>
</organism>
<dbReference type="SUPFAM" id="SSF56112">
    <property type="entry name" value="Protein kinase-like (PK-like)"/>
    <property type="match status" value="1"/>
</dbReference>
<keyword evidence="5" id="KW-0067">ATP-binding</keyword>
<dbReference type="Gene3D" id="1.10.510.10">
    <property type="entry name" value="Transferase(Phosphotransferase) domain 1"/>
    <property type="match status" value="1"/>
</dbReference>
<dbReference type="PANTHER" id="PTHR24058">
    <property type="entry name" value="DUAL SPECIFICITY PROTEIN KINASE"/>
    <property type="match status" value="1"/>
</dbReference>
<dbReference type="GO" id="GO:0005634">
    <property type="term" value="C:nucleus"/>
    <property type="evidence" value="ECO:0007669"/>
    <property type="project" value="TreeGrafter"/>
</dbReference>
<keyword evidence="4" id="KW-0418">Kinase</keyword>
<dbReference type="GO" id="GO:0005737">
    <property type="term" value="C:cytoplasm"/>
    <property type="evidence" value="ECO:0007669"/>
    <property type="project" value="TreeGrafter"/>
</dbReference>
<dbReference type="Pfam" id="PF00069">
    <property type="entry name" value="Pkinase"/>
    <property type="match status" value="1"/>
</dbReference>